<dbReference type="InterPro" id="IPR023753">
    <property type="entry name" value="FAD/NAD-binding_dom"/>
</dbReference>
<dbReference type="SUPFAM" id="SSF51905">
    <property type="entry name" value="FAD/NAD(P)-binding domain"/>
    <property type="match status" value="1"/>
</dbReference>
<dbReference type="NCBIfam" id="NF003585">
    <property type="entry name" value="PRK05249.1"/>
    <property type="match status" value="1"/>
</dbReference>
<evidence type="ECO:0000256" key="10">
    <source>
        <dbReference type="ARBA" id="ARBA00023002"/>
    </source>
</evidence>
<name>A0A5C8Z649_9GAMM</name>
<evidence type="ECO:0000256" key="3">
    <source>
        <dbReference type="ARBA" id="ARBA00007532"/>
    </source>
</evidence>
<gene>
    <name evidence="16" type="ORF">FME95_03200</name>
</gene>
<keyword evidence="10 16" id="KW-0560">Oxidoreductase</keyword>
<feature type="domain" description="FAD/NAD(P)-binding" evidence="15">
    <location>
        <begin position="6"/>
        <end position="325"/>
    </location>
</feature>
<keyword evidence="9" id="KW-0521">NADP</keyword>
<evidence type="ECO:0000256" key="6">
    <source>
        <dbReference type="ARBA" id="ARBA00022490"/>
    </source>
</evidence>
<evidence type="ECO:0000259" key="14">
    <source>
        <dbReference type="Pfam" id="PF02852"/>
    </source>
</evidence>
<dbReference type="GO" id="GO:0050660">
    <property type="term" value="F:flavin adenine dinucleotide binding"/>
    <property type="evidence" value="ECO:0007669"/>
    <property type="project" value="TreeGrafter"/>
</dbReference>
<evidence type="ECO:0000256" key="2">
    <source>
        <dbReference type="ARBA" id="ARBA00004496"/>
    </source>
</evidence>
<dbReference type="InterPro" id="IPR004099">
    <property type="entry name" value="Pyr_nucl-diS_OxRdtase_dimer"/>
</dbReference>
<keyword evidence="8 13" id="KW-0274">FAD</keyword>
<evidence type="ECO:0000313" key="16">
    <source>
        <dbReference type="EMBL" id="TXR53585.1"/>
    </source>
</evidence>
<evidence type="ECO:0000256" key="5">
    <source>
        <dbReference type="ARBA" id="ARBA00016603"/>
    </source>
</evidence>
<evidence type="ECO:0000256" key="12">
    <source>
        <dbReference type="ARBA" id="ARBA00031183"/>
    </source>
</evidence>
<dbReference type="Pfam" id="PF02852">
    <property type="entry name" value="Pyr_redox_dim"/>
    <property type="match status" value="1"/>
</dbReference>
<dbReference type="PIRSF" id="PIRSF000350">
    <property type="entry name" value="Mercury_reductase_MerA"/>
    <property type="match status" value="1"/>
</dbReference>
<dbReference type="AlphaFoldDB" id="A0A5C8Z649"/>
<evidence type="ECO:0000256" key="13">
    <source>
        <dbReference type="PIRSR" id="PIRSR000350-3"/>
    </source>
</evidence>
<evidence type="ECO:0000256" key="8">
    <source>
        <dbReference type="ARBA" id="ARBA00022827"/>
    </source>
</evidence>
<dbReference type="GO" id="GO:0005829">
    <property type="term" value="C:cytosol"/>
    <property type="evidence" value="ECO:0007669"/>
    <property type="project" value="TreeGrafter"/>
</dbReference>
<dbReference type="Pfam" id="PF07992">
    <property type="entry name" value="Pyr_redox_2"/>
    <property type="match status" value="1"/>
</dbReference>
<dbReference type="InterPro" id="IPR050151">
    <property type="entry name" value="Class-I_Pyr_Nuc-Dis_Oxidored"/>
</dbReference>
<dbReference type="RefSeq" id="WP_147712985.1">
    <property type="nucleotide sequence ID" value="NZ_VKAD01000001.1"/>
</dbReference>
<evidence type="ECO:0000256" key="11">
    <source>
        <dbReference type="ARBA" id="ARBA00023027"/>
    </source>
</evidence>
<accession>A0A5C8Z649</accession>
<evidence type="ECO:0000313" key="17">
    <source>
        <dbReference type="Proteomes" id="UP000321764"/>
    </source>
</evidence>
<dbReference type="PRINTS" id="PR00368">
    <property type="entry name" value="FADPNR"/>
</dbReference>
<protein>
    <recommendedName>
        <fullName evidence="5">Soluble pyridine nucleotide transhydrogenase</fullName>
        <ecNumber evidence="4">1.6.1.1</ecNumber>
    </recommendedName>
    <alternativeName>
        <fullName evidence="12">NAD(P)(+) transhydrogenase [B-specific]</fullName>
    </alternativeName>
</protein>
<keyword evidence="13" id="KW-0547">Nucleotide-binding</keyword>
<dbReference type="GO" id="GO:0003957">
    <property type="term" value="F:NAD(P)+ transhydrogenase (Si-specific) activity"/>
    <property type="evidence" value="ECO:0007669"/>
    <property type="project" value="UniProtKB-EC"/>
</dbReference>
<dbReference type="PRINTS" id="PR00411">
    <property type="entry name" value="PNDRDTASEI"/>
</dbReference>
<feature type="binding site" evidence="13">
    <location>
        <begin position="182"/>
        <end position="189"/>
    </location>
    <ligand>
        <name>NAD(+)</name>
        <dbReference type="ChEBI" id="CHEBI:57540"/>
    </ligand>
</feature>
<dbReference type="InterPro" id="IPR001100">
    <property type="entry name" value="Pyr_nuc-diS_OxRdtase"/>
</dbReference>
<feature type="binding site" evidence="13">
    <location>
        <position position="53"/>
    </location>
    <ligand>
        <name>FAD</name>
        <dbReference type="ChEBI" id="CHEBI:57692"/>
    </ligand>
</feature>
<evidence type="ECO:0000256" key="1">
    <source>
        <dbReference type="ARBA" id="ARBA00002842"/>
    </source>
</evidence>
<dbReference type="PANTHER" id="PTHR22912:SF93">
    <property type="entry name" value="SOLUBLE PYRIDINE NUCLEOTIDE TRANSHYDROGENASE"/>
    <property type="match status" value="1"/>
</dbReference>
<comment type="caution">
    <text evidence="16">The sequence shown here is derived from an EMBL/GenBank/DDBJ whole genome shotgun (WGS) entry which is preliminary data.</text>
</comment>
<feature type="binding site" evidence="13">
    <location>
        <position position="310"/>
    </location>
    <ligand>
        <name>FAD</name>
        <dbReference type="ChEBI" id="CHEBI:57692"/>
    </ligand>
</feature>
<keyword evidence="17" id="KW-1185">Reference proteome</keyword>
<evidence type="ECO:0000256" key="4">
    <source>
        <dbReference type="ARBA" id="ARBA00012772"/>
    </source>
</evidence>
<comment type="subcellular location">
    <subcellularLocation>
        <location evidence="2">Cytoplasm</location>
    </subcellularLocation>
</comment>
<evidence type="ECO:0000259" key="15">
    <source>
        <dbReference type="Pfam" id="PF07992"/>
    </source>
</evidence>
<keyword evidence="11 13" id="KW-0520">NAD</keyword>
<dbReference type="InterPro" id="IPR016156">
    <property type="entry name" value="FAD/NAD-linked_Rdtase_dimer_sf"/>
</dbReference>
<organism evidence="16 17">
    <name type="scientific">Reinekea thalattae</name>
    <dbReference type="NCBI Taxonomy" id="2593301"/>
    <lineage>
        <taxon>Bacteria</taxon>
        <taxon>Pseudomonadati</taxon>
        <taxon>Pseudomonadota</taxon>
        <taxon>Gammaproteobacteria</taxon>
        <taxon>Oceanospirillales</taxon>
        <taxon>Saccharospirillaceae</taxon>
        <taxon>Reinekea</taxon>
    </lineage>
</organism>
<dbReference type="Gene3D" id="3.30.390.30">
    <property type="match status" value="1"/>
</dbReference>
<dbReference type="OrthoDB" id="9800167at2"/>
<dbReference type="InterPro" id="IPR036188">
    <property type="entry name" value="FAD/NAD-bd_sf"/>
</dbReference>
<dbReference type="GO" id="GO:0004148">
    <property type="term" value="F:dihydrolipoyl dehydrogenase (NADH) activity"/>
    <property type="evidence" value="ECO:0007669"/>
    <property type="project" value="TreeGrafter"/>
</dbReference>
<dbReference type="EC" id="1.6.1.1" evidence="4"/>
<dbReference type="Gene3D" id="3.50.50.60">
    <property type="entry name" value="FAD/NAD(P)-binding domain"/>
    <property type="match status" value="2"/>
</dbReference>
<keyword evidence="7" id="KW-0285">Flavoprotein</keyword>
<dbReference type="FunFam" id="3.30.390.30:FF:000002">
    <property type="entry name" value="Soluble pyridine nucleotide transhydrogenase"/>
    <property type="match status" value="1"/>
</dbReference>
<comment type="function">
    <text evidence="1">Conversion of NADPH, generated by peripheral catabolic pathways, to NADH, which can enter the respiratory chain for energy generation.</text>
</comment>
<feature type="binding site" evidence="13">
    <location>
        <begin position="145"/>
        <end position="147"/>
    </location>
    <ligand>
        <name>FAD</name>
        <dbReference type="ChEBI" id="CHEBI:57692"/>
    </ligand>
</feature>
<dbReference type="EMBL" id="VKAD01000001">
    <property type="protein sequence ID" value="TXR53585.1"/>
    <property type="molecule type" value="Genomic_DNA"/>
</dbReference>
<reference evidence="16 17" key="1">
    <citation type="submission" date="2019-07" db="EMBL/GenBank/DDBJ databases">
        <title>Reinekea sp. strain SSH23 genome sequencing and assembly.</title>
        <authorList>
            <person name="Kim I."/>
        </authorList>
    </citation>
    <scope>NUCLEOTIDE SEQUENCE [LARGE SCALE GENOMIC DNA]</scope>
    <source>
        <strain evidence="16 17">SSH23</strain>
    </source>
</reference>
<evidence type="ECO:0000256" key="7">
    <source>
        <dbReference type="ARBA" id="ARBA00022630"/>
    </source>
</evidence>
<dbReference type="GO" id="GO:0006103">
    <property type="term" value="P:2-oxoglutarate metabolic process"/>
    <property type="evidence" value="ECO:0007669"/>
    <property type="project" value="TreeGrafter"/>
</dbReference>
<keyword evidence="6" id="KW-0963">Cytoplasm</keyword>
<sequence length="466" mass="51735">MIEHQYDLVVIGSGPAGESAAMNATKSGLSVAVIDFRKAVGGNCTHQGTIPSKALRHAVHQIMQFNRNPMFRYVADQTWLSFPQVLETAERVIQKQVSMRARFYARNRVDLFHAQAAFKDKHTLELTYQDKKVETIKAKNFVIATGSRPYQPPEIDFNHPRIFDSDSILSLDSTPKNIVIYGAGVIGCEYASIFNGLGLKVDLINPGERLLAFMDDEISDALSYHLRSHGVLIRHNEAFKSIEGFDDHVVLTLQSGKKIKCDSFLWANGRTGNTDSLNLAAIDLKANRRGQLEVDEHYCTQQENIYAAGDVIGWPSLASAAYDQGRSISGVISDNGTYRHVNDIPTGIYTIPEISSIGKTERELTAEKVPYEVGKAYFKDTARAQITGEEAGVLKLLFHRETTELLGIHCFGDQAAEILHIGQAIMSQPSESGGNSIRYFLEHTFNYPTMAEAYRVAALNGINRLF</sequence>
<dbReference type="PANTHER" id="PTHR22912">
    <property type="entry name" value="DISULFIDE OXIDOREDUCTASE"/>
    <property type="match status" value="1"/>
</dbReference>
<dbReference type="Proteomes" id="UP000321764">
    <property type="component" value="Unassembled WGS sequence"/>
</dbReference>
<comment type="cofactor">
    <cofactor evidence="13">
        <name>FAD</name>
        <dbReference type="ChEBI" id="CHEBI:57692"/>
    </cofactor>
    <text evidence="13">Binds 1 FAD per subunit.</text>
</comment>
<dbReference type="SUPFAM" id="SSF55424">
    <property type="entry name" value="FAD/NAD-linked reductases, dimerisation (C-terminal) domain"/>
    <property type="match status" value="1"/>
</dbReference>
<feature type="domain" description="Pyridine nucleotide-disulphide oxidoreductase dimerisation" evidence="14">
    <location>
        <begin position="344"/>
        <end position="457"/>
    </location>
</feature>
<proteinExistence type="inferred from homology"/>
<evidence type="ECO:0000256" key="9">
    <source>
        <dbReference type="ARBA" id="ARBA00022857"/>
    </source>
</evidence>
<feature type="binding site" evidence="13">
    <location>
        <position position="269"/>
    </location>
    <ligand>
        <name>NAD(+)</name>
        <dbReference type="ChEBI" id="CHEBI:57540"/>
    </ligand>
</feature>
<dbReference type="FunFam" id="3.50.50.60:FF:000008">
    <property type="entry name" value="Soluble pyridine nucleotide transhydrogenase"/>
    <property type="match status" value="1"/>
</dbReference>
<comment type="similarity">
    <text evidence="3">Belongs to the class-I pyridine nucleotide-disulfide oxidoreductase family.</text>
</comment>